<organism evidence="1 2">
    <name type="scientific">Mameliella alba</name>
    <dbReference type="NCBI Taxonomy" id="561184"/>
    <lineage>
        <taxon>Bacteria</taxon>
        <taxon>Pseudomonadati</taxon>
        <taxon>Pseudomonadota</taxon>
        <taxon>Alphaproteobacteria</taxon>
        <taxon>Rhodobacterales</taxon>
        <taxon>Roseobacteraceae</taxon>
        <taxon>Mameliella</taxon>
    </lineage>
</organism>
<comment type="caution">
    <text evidence="1">The sequence shown here is derived from an EMBL/GenBank/DDBJ whole genome shotgun (WGS) entry which is preliminary data.</text>
</comment>
<dbReference type="AlphaFoldDB" id="A0A0B3S177"/>
<accession>A0A0B3S177</accession>
<evidence type="ECO:0000313" key="1">
    <source>
        <dbReference type="EMBL" id="KHQ50371.1"/>
    </source>
</evidence>
<protein>
    <recommendedName>
        <fullName evidence="3">DUF1376 domain-containing protein</fullName>
    </recommendedName>
</protein>
<evidence type="ECO:0000313" key="2">
    <source>
        <dbReference type="Proteomes" id="UP000030960"/>
    </source>
</evidence>
<reference evidence="1 2" key="1">
    <citation type="submission" date="2014-10" db="EMBL/GenBank/DDBJ databases">
        <title>Genome sequence of Ponticoccus sp. strain UMTAT08 isolated from clonal culture of toxic dinoflagellate Alexandrium tamiyavanichii.</title>
        <authorList>
            <person name="Gan H.Y."/>
            <person name="Muhd D.-D."/>
            <person name="Mohd Noor M.E."/>
            <person name="Yeong Y.S."/>
            <person name="Usup G."/>
        </authorList>
    </citation>
    <scope>NUCLEOTIDE SEQUENCE [LARGE SCALE GENOMIC DNA]</scope>
    <source>
        <strain evidence="1 2">UMTAT08</strain>
    </source>
</reference>
<proteinExistence type="predicted"/>
<evidence type="ECO:0008006" key="3">
    <source>
        <dbReference type="Google" id="ProtNLM"/>
    </source>
</evidence>
<keyword evidence="2" id="KW-1185">Reference proteome</keyword>
<gene>
    <name evidence="1" type="ORF">OA50_05046</name>
</gene>
<dbReference type="Proteomes" id="UP000030960">
    <property type="component" value="Unassembled WGS sequence"/>
</dbReference>
<name>A0A0B3S177_9RHOB</name>
<sequence>MPEYPQELCDPSGATDYFTKFWHDRWLSSRLHLTATLEVQAAALNLFFYARKQNPIGSLPVDQRMLARLLRISDGQWHELMNQEITPLHGWREYSHDGGVVLGHEVVIEVAQDALDRREARKLANDDKAVRERRRRLVVTLRQCGCSEALTKDWALVCWLDDWLAANHRGRRSFPQIEHSVKRALHAASAEGRLNKGR</sequence>
<dbReference type="EMBL" id="JSUQ01000027">
    <property type="protein sequence ID" value="KHQ50371.1"/>
    <property type="molecule type" value="Genomic_DNA"/>
</dbReference>